<dbReference type="SUPFAM" id="SSF50494">
    <property type="entry name" value="Trypsin-like serine proteases"/>
    <property type="match status" value="1"/>
</dbReference>
<dbReference type="Pfam" id="PF13365">
    <property type="entry name" value="Trypsin_2"/>
    <property type="match status" value="1"/>
</dbReference>
<keyword evidence="4" id="KW-0720">Serine protease</keyword>
<dbReference type="InterPro" id="IPR043504">
    <property type="entry name" value="Peptidase_S1_PA_chymotrypsin"/>
</dbReference>
<evidence type="ECO:0000256" key="3">
    <source>
        <dbReference type="ARBA" id="ARBA00022801"/>
    </source>
</evidence>
<dbReference type="InterPro" id="IPR036034">
    <property type="entry name" value="PDZ_sf"/>
</dbReference>
<evidence type="ECO:0000256" key="4">
    <source>
        <dbReference type="ARBA" id="ARBA00022825"/>
    </source>
</evidence>
<reference evidence="7 8" key="1">
    <citation type="journal article" date="2018" name="Plant J.">
        <title>Genome sequences of Chlorella sorokiniana UTEX 1602 and Micractinium conductrix SAG 241.80: implications to maltose excretion by a green alga.</title>
        <authorList>
            <person name="Arriola M.B."/>
            <person name="Velmurugan N."/>
            <person name="Zhang Y."/>
            <person name="Plunkett M.H."/>
            <person name="Hondzo H."/>
            <person name="Barney B.M."/>
        </authorList>
    </citation>
    <scope>NUCLEOTIDE SEQUENCE [LARGE SCALE GENOMIC DNA]</scope>
    <source>
        <strain evidence="7 8">SAG 241.80</strain>
    </source>
</reference>
<dbReference type="PANTHER" id="PTHR45980">
    <property type="match status" value="1"/>
</dbReference>
<dbReference type="Gene3D" id="3.20.190.20">
    <property type="match status" value="1"/>
</dbReference>
<dbReference type="GO" id="GO:0006508">
    <property type="term" value="P:proteolysis"/>
    <property type="evidence" value="ECO:0007669"/>
    <property type="project" value="UniProtKB-KW"/>
</dbReference>
<dbReference type="PANTHER" id="PTHR45980:SF18">
    <property type="entry name" value="PROTEASE DO-LIKE 9"/>
    <property type="match status" value="1"/>
</dbReference>
<dbReference type="OrthoDB" id="4217619at2759"/>
<comment type="similarity">
    <text evidence="1">Belongs to the peptidase S1C family.</text>
</comment>
<dbReference type="Gene3D" id="2.30.42.10">
    <property type="match status" value="1"/>
</dbReference>
<dbReference type="InterPro" id="IPR001940">
    <property type="entry name" value="Peptidase_S1C"/>
</dbReference>
<dbReference type="InterPro" id="IPR046449">
    <property type="entry name" value="DEGP_PDZ_sf"/>
</dbReference>
<organism evidence="7 8">
    <name type="scientific">Micractinium conductrix</name>
    <dbReference type="NCBI Taxonomy" id="554055"/>
    <lineage>
        <taxon>Eukaryota</taxon>
        <taxon>Viridiplantae</taxon>
        <taxon>Chlorophyta</taxon>
        <taxon>core chlorophytes</taxon>
        <taxon>Trebouxiophyceae</taxon>
        <taxon>Chlorellales</taxon>
        <taxon>Chlorellaceae</taxon>
        <taxon>Chlorella clade</taxon>
        <taxon>Micractinium</taxon>
    </lineage>
</organism>
<dbReference type="SUPFAM" id="SSF50156">
    <property type="entry name" value="PDZ domain-like"/>
    <property type="match status" value="1"/>
</dbReference>
<protein>
    <submittedName>
        <fullName evidence="7">Protease Do-like 9 isoform A</fullName>
    </submittedName>
</protein>
<evidence type="ECO:0000313" key="8">
    <source>
        <dbReference type="Proteomes" id="UP000239649"/>
    </source>
</evidence>
<evidence type="ECO:0000256" key="1">
    <source>
        <dbReference type="ARBA" id="ARBA00010541"/>
    </source>
</evidence>
<evidence type="ECO:0000259" key="6">
    <source>
        <dbReference type="Pfam" id="PF17815"/>
    </source>
</evidence>
<keyword evidence="8" id="KW-1185">Reference proteome</keyword>
<feature type="domain" description="Protease Do-like PDZ" evidence="6">
    <location>
        <begin position="494"/>
        <end position="639"/>
    </location>
</feature>
<gene>
    <name evidence="7" type="ORF">C2E20_4212</name>
</gene>
<dbReference type="EMBL" id="LHPF02000010">
    <property type="protein sequence ID" value="PSC72431.1"/>
    <property type="molecule type" value="Genomic_DNA"/>
</dbReference>
<sequence length="704" mass="74526">MRLASARPPTAPFAACCGGQRLQASAPCRQRATCSRSRAPLTVSAKKRQGGGGGGGGQQAPQSAAKQSPAVVAAAAAPGQQQQAQPSAYEVVQQQQQVGGDGAAGPVGPVGYSISGAQLQQLDLNNIDSLEFRGNELVLKLRDPSAPASNGSGSDSEDASDAHAAAQKQQEEVMDAVVKIYCTHTEPNYSLPWQRKRQYSSTSSGFVVLGDEPGQRYLLTNAHSVEYYSQVKVKRRGDDRKWLARVLAIGSECDIALLTVEDEEFWSGVRPLRFGPLPNLQESVYVVGYPIGGDTISVTSGVVSRIEVTAYAHGATELLGVQIDAAINSGNSGGPVFNELGEVVGIAFQSYAGSDAENIGYVIPTPVIDHFLIDYKRNGDFTGFPALGVQWQRMESGALRKHFKMGDDQKGVLVRSVQPISHAHGLLVPGDVLLKFDGVEVASDGTVPFLSGERIAFSYLTSQKYTGDIAHLDILREGKPEHLSIKLMRPNSLVPHHLGGRDPSYFMIAGIVFTVVTEPYLESEYGAEYGREAPIKLLDKLLHAWKESPDQEVVVINQVLACSATLGYEDTYNTQVHKFNGTAVRNLKHLAEMVMGCTETHMRFDVDYSEVIVIETAAVREATQEILLAHSIPSMVSKDLAEVVTAAAGATGLGLAALQPPVPEQAAAAAAADAPAAAAAAAEAPAAPEQPVAAAAAPAAPSNA</sequence>
<feature type="region of interest" description="Disordered" evidence="5">
    <location>
        <begin position="682"/>
        <end position="704"/>
    </location>
</feature>
<dbReference type="STRING" id="554055.A0A2P6VED5"/>
<feature type="compositionally biased region" description="Low complexity" evidence="5">
    <location>
        <begin position="59"/>
        <end position="98"/>
    </location>
</feature>
<feature type="region of interest" description="Disordered" evidence="5">
    <location>
        <begin position="143"/>
        <end position="168"/>
    </location>
</feature>
<dbReference type="AlphaFoldDB" id="A0A2P6VED5"/>
<evidence type="ECO:0000256" key="5">
    <source>
        <dbReference type="SAM" id="MobiDB-lite"/>
    </source>
</evidence>
<dbReference type="Proteomes" id="UP000239649">
    <property type="component" value="Unassembled WGS sequence"/>
</dbReference>
<dbReference type="InterPro" id="IPR009003">
    <property type="entry name" value="Peptidase_S1_PA"/>
</dbReference>
<dbReference type="InterPro" id="IPR041517">
    <property type="entry name" value="DEGP_PDZ"/>
</dbReference>
<dbReference type="GO" id="GO:0004252">
    <property type="term" value="F:serine-type endopeptidase activity"/>
    <property type="evidence" value="ECO:0007669"/>
    <property type="project" value="InterPro"/>
</dbReference>
<feature type="region of interest" description="Disordered" evidence="5">
    <location>
        <begin position="25"/>
        <end position="104"/>
    </location>
</feature>
<evidence type="ECO:0000313" key="7">
    <source>
        <dbReference type="EMBL" id="PSC72431.1"/>
    </source>
</evidence>
<proteinExistence type="inferred from homology"/>
<keyword evidence="3" id="KW-0378">Hydrolase</keyword>
<accession>A0A2P6VED5</accession>
<dbReference type="PRINTS" id="PR00834">
    <property type="entry name" value="PROTEASES2C"/>
</dbReference>
<name>A0A2P6VED5_9CHLO</name>
<dbReference type="Gene3D" id="2.40.10.10">
    <property type="entry name" value="Trypsin-like serine proteases"/>
    <property type="match status" value="2"/>
</dbReference>
<comment type="caution">
    <text evidence="7">The sequence shown here is derived from an EMBL/GenBank/DDBJ whole genome shotgun (WGS) entry which is preliminary data.</text>
</comment>
<dbReference type="FunFam" id="2.40.10.10:FF:000012">
    <property type="entry name" value="protease Do-like 9"/>
    <property type="match status" value="1"/>
</dbReference>
<dbReference type="Pfam" id="PF17815">
    <property type="entry name" value="PDZ_3"/>
    <property type="match status" value="1"/>
</dbReference>
<keyword evidence="2" id="KW-0645">Protease</keyword>
<evidence type="ECO:0000256" key="2">
    <source>
        <dbReference type="ARBA" id="ARBA00022670"/>
    </source>
</evidence>